<dbReference type="PANTHER" id="PTHR11740:SF0">
    <property type="entry name" value="CASEIN KINASE II SUBUNIT BETA"/>
    <property type="match status" value="1"/>
</dbReference>
<dbReference type="InterPro" id="IPR035991">
    <property type="entry name" value="Casein_kinase_II_beta-like"/>
</dbReference>
<evidence type="ECO:0000313" key="4">
    <source>
        <dbReference type="Proteomes" id="UP000179807"/>
    </source>
</evidence>
<dbReference type="Pfam" id="PF01214">
    <property type="entry name" value="CK_II_beta"/>
    <property type="match status" value="1"/>
</dbReference>
<dbReference type="InterPro" id="IPR016149">
    <property type="entry name" value="Casein_kin_II_reg-sub_N"/>
</dbReference>
<evidence type="ECO:0000256" key="1">
    <source>
        <dbReference type="ARBA" id="ARBA00006941"/>
    </source>
</evidence>
<dbReference type="GO" id="GO:0005956">
    <property type="term" value="C:protein kinase CK2 complex"/>
    <property type="evidence" value="ECO:0007669"/>
    <property type="project" value="UniProtKB-UniRule"/>
</dbReference>
<dbReference type="AlphaFoldDB" id="A0A1J4K3U4"/>
<comment type="similarity">
    <text evidence="1 2">Belongs to the casein kinase 2 subunit beta family.</text>
</comment>
<evidence type="ECO:0000256" key="2">
    <source>
        <dbReference type="RuleBase" id="RU361268"/>
    </source>
</evidence>
<dbReference type="InterPro" id="IPR000704">
    <property type="entry name" value="Casein_kinase_II_reg-sub"/>
</dbReference>
<comment type="caution">
    <text evidence="3">The sequence shown here is derived from an EMBL/GenBank/DDBJ whole genome shotgun (WGS) entry which is preliminary data.</text>
</comment>
<dbReference type="Gene3D" id="1.10.1820.10">
    <property type="entry name" value="protein kinase ck2 holoenzyme, chain C, domain 1"/>
    <property type="match status" value="1"/>
</dbReference>
<dbReference type="PANTHER" id="PTHR11740">
    <property type="entry name" value="CASEIN KINASE II SUBUNIT BETA"/>
    <property type="match status" value="1"/>
</dbReference>
<dbReference type="OrthoDB" id="3971593at2759"/>
<proteinExistence type="inferred from homology"/>
<dbReference type="GeneID" id="94827718"/>
<organism evidence="3 4">
    <name type="scientific">Tritrichomonas foetus</name>
    <dbReference type="NCBI Taxonomy" id="1144522"/>
    <lineage>
        <taxon>Eukaryota</taxon>
        <taxon>Metamonada</taxon>
        <taxon>Parabasalia</taxon>
        <taxon>Tritrichomonadida</taxon>
        <taxon>Tritrichomonadidae</taxon>
        <taxon>Tritrichomonas</taxon>
    </lineage>
</organism>
<dbReference type="GO" id="GO:0019887">
    <property type="term" value="F:protein kinase regulator activity"/>
    <property type="evidence" value="ECO:0007669"/>
    <property type="project" value="InterPro"/>
</dbReference>
<dbReference type="Proteomes" id="UP000179807">
    <property type="component" value="Unassembled WGS sequence"/>
</dbReference>
<dbReference type="PRINTS" id="PR00472">
    <property type="entry name" value="CASNKINASEII"/>
</dbReference>
<evidence type="ECO:0000313" key="3">
    <source>
        <dbReference type="EMBL" id="OHT04420.1"/>
    </source>
</evidence>
<dbReference type="FunFam" id="2.20.25.20:FF:000001">
    <property type="entry name" value="Casein kinase II subunit beta"/>
    <property type="match status" value="1"/>
</dbReference>
<dbReference type="RefSeq" id="XP_068357556.1">
    <property type="nucleotide sequence ID" value="XM_068493014.1"/>
</dbReference>
<dbReference type="Gene3D" id="2.20.25.20">
    <property type="match status" value="1"/>
</dbReference>
<gene>
    <name evidence="3" type="ORF">TRFO_06302</name>
</gene>
<dbReference type="GO" id="GO:0005737">
    <property type="term" value="C:cytoplasm"/>
    <property type="evidence" value="ECO:0007669"/>
    <property type="project" value="TreeGrafter"/>
</dbReference>
<dbReference type="FunFam" id="1.10.1820.10:FF:000006">
    <property type="entry name" value="Casein kinase II subunit beta"/>
    <property type="match status" value="1"/>
</dbReference>
<reference evidence="3" key="1">
    <citation type="submission" date="2016-10" db="EMBL/GenBank/DDBJ databases">
        <authorList>
            <person name="Benchimol M."/>
            <person name="Almeida L.G."/>
            <person name="Vasconcelos A.T."/>
            <person name="Perreira-Neves A."/>
            <person name="Rosa I.A."/>
            <person name="Tasca T."/>
            <person name="Bogo M.R."/>
            <person name="de Souza W."/>
        </authorList>
    </citation>
    <scope>NUCLEOTIDE SEQUENCE [LARGE SCALE GENOMIC DNA]</scope>
    <source>
        <strain evidence="3">K</strain>
    </source>
</reference>
<dbReference type="EMBL" id="MLAK01000793">
    <property type="protein sequence ID" value="OHT04420.1"/>
    <property type="molecule type" value="Genomic_DNA"/>
</dbReference>
<keyword evidence="4" id="KW-1185">Reference proteome</keyword>
<sequence>MNRQSLSKISTPSIIKIDYFQIYTKPCRNCPSGVEPWIRQFCKTNPWYVPIDVEWAGDWFNQYGISQQVDDFDAAIELIVDQHSKDWATYSEEKIRSIHQQALRIYGMLHARWICQPRGMSLMKDKYEKGVYGQCQRYACHGTHLLPMGTTFTIRRHSTKLFCPNCYDIYRAPSLIVLDGAHFGPAFPHIFLSEYSQFDKAGEFKPFEIKAFGFKIHKNPNARFSVHDKNKYEDEIPE</sequence>
<dbReference type="GO" id="GO:0016301">
    <property type="term" value="F:kinase activity"/>
    <property type="evidence" value="ECO:0007669"/>
    <property type="project" value="UniProtKB-KW"/>
</dbReference>
<comment type="subunit">
    <text evidence="2">Tetramer of two alpha and two beta subunits.</text>
</comment>
<name>A0A1J4K3U4_9EUKA</name>
<dbReference type="SMART" id="SM01085">
    <property type="entry name" value="CK_II_beta"/>
    <property type="match status" value="1"/>
</dbReference>
<accession>A0A1J4K3U4</accession>
<dbReference type="SUPFAM" id="SSF57798">
    <property type="entry name" value="Casein kinase II beta subunit"/>
    <property type="match status" value="1"/>
</dbReference>
<protein>
    <recommendedName>
        <fullName evidence="2">Casein kinase II subunit beta</fullName>
        <shortName evidence="2">CK II beta</shortName>
    </recommendedName>
</protein>
<dbReference type="VEuPathDB" id="TrichDB:TRFO_06302"/>